<feature type="domain" description="Fe/B12 periplasmic-binding" evidence="2">
    <location>
        <begin position="36"/>
        <end position="292"/>
    </location>
</feature>
<reference evidence="3 4" key="1">
    <citation type="submission" date="2019-03" db="EMBL/GenBank/DDBJ databases">
        <title>Rhizobium sp. nov., an bacterium isolated from biocrust in Mu Us Desert.</title>
        <authorList>
            <person name="Lixiong L."/>
        </authorList>
    </citation>
    <scope>NUCLEOTIDE SEQUENCE [LARGE SCALE GENOMIC DNA]</scope>
    <source>
        <strain evidence="3 4">SPY-1</strain>
    </source>
</reference>
<feature type="signal peptide" evidence="1">
    <location>
        <begin position="1"/>
        <end position="26"/>
    </location>
</feature>
<dbReference type="PANTHER" id="PTHR30535">
    <property type="entry name" value="VITAMIN B12-BINDING PROTEIN"/>
    <property type="match status" value="1"/>
</dbReference>
<name>A0A4V3APZ9_9HYPH</name>
<sequence length="294" mass="30116">MFPINLNGRFLVIALGACLVAAAASASDLGNPQAKRIVSIGGTITEILYELGAQDRIIARDSTSMFPGEAASKPDVGYMRALSAEGILGQKPDLILMEEGSGPPPVIEILKASEVPMVVVPTPPDADKIGRKIRDVGAAVGLADKAEALAAKTEEGLKALATDIAAIPEKKKKVLFVLSLSNGRVMAGGADTEAGAVIEMAGGINAAPTISGYKPLSDEAVIAAQPDVILAMTSTGGHAITPEKVFSLPSMQTTPAAANKALVNMDGLLLLGFGPRTPQAARMLASKIFPGAIN</sequence>
<evidence type="ECO:0000313" key="4">
    <source>
        <dbReference type="Proteomes" id="UP000295238"/>
    </source>
</evidence>
<dbReference type="Gene3D" id="3.40.50.1980">
    <property type="entry name" value="Nitrogenase molybdenum iron protein domain"/>
    <property type="match status" value="2"/>
</dbReference>
<protein>
    <submittedName>
        <fullName evidence="3">Hemin ABC transporter substrate-binding protein</fullName>
    </submittedName>
</protein>
<dbReference type="OrthoDB" id="9797736at2"/>
<dbReference type="PROSITE" id="PS50983">
    <property type="entry name" value="FE_B12_PBP"/>
    <property type="match status" value="1"/>
</dbReference>
<organism evidence="3 4">
    <name type="scientific">Rhizobium deserti</name>
    <dbReference type="NCBI Taxonomy" id="2547961"/>
    <lineage>
        <taxon>Bacteria</taxon>
        <taxon>Pseudomonadati</taxon>
        <taxon>Pseudomonadota</taxon>
        <taxon>Alphaproteobacteria</taxon>
        <taxon>Hyphomicrobiales</taxon>
        <taxon>Rhizobiaceae</taxon>
        <taxon>Rhizobium/Agrobacterium group</taxon>
        <taxon>Rhizobium</taxon>
    </lineage>
</organism>
<comment type="caution">
    <text evidence="3">The sequence shown here is derived from an EMBL/GenBank/DDBJ whole genome shotgun (WGS) entry which is preliminary data.</text>
</comment>
<keyword evidence="1" id="KW-0732">Signal</keyword>
<dbReference type="InterPro" id="IPR050902">
    <property type="entry name" value="ABC_Transporter_SBP"/>
</dbReference>
<evidence type="ECO:0000313" key="3">
    <source>
        <dbReference type="EMBL" id="TDK39790.1"/>
    </source>
</evidence>
<gene>
    <name evidence="3" type="ORF">E2F50_04030</name>
</gene>
<dbReference type="InterPro" id="IPR002491">
    <property type="entry name" value="ABC_transptr_periplasmic_BD"/>
</dbReference>
<dbReference type="PANTHER" id="PTHR30535:SF4">
    <property type="entry name" value="HEMIN-BINDING PERIPLASMIC PROTEIN HMUT"/>
    <property type="match status" value="1"/>
</dbReference>
<dbReference type="EMBL" id="SMTL01000001">
    <property type="protein sequence ID" value="TDK39790.1"/>
    <property type="molecule type" value="Genomic_DNA"/>
</dbReference>
<dbReference type="Proteomes" id="UP000295238">
    <property type="component" value="Unassembled WGS sequence"/>
</dbReference>
<accession>A0A4V3APZ9</accession>
<dbReference type="SUPFAM" id="SSF53807">
    <property type="entry name" value="Helical backbone' metal receptor"/>
    <property type="match status" value="1"/>
</dbReference>
<feature type="chain" id="PRO_5020661978" evidence="1">
    <location>
        <begin position="27"/>
        <end position="294"/>
    </location>
</feature>
<keyword evidence="4" id="KW-1185">Reference proteome</keyword>
<evidence type="ECO:0000259" key="2">
    <source>
        <dbReference type="PROSITE" id="PS50983"/>
    </source>
</evidence>
<dbReference type="Pfam" id="PF01497">
    <property type="entry name" value="Peripla_BP_2"/>
    <property type="match status" value="1"/>
</dbReference>
<evidence type="ECO:0000256" key="1">
    <source>
        <dbReference type="SAM" id="SignalP"/>
    </source>
</evidence>
<dbReference type="AlphaFoldDB" id="A0A4V3APZ9"/>
<proteinExistence type="predicted"/>